<sequence length="90" mass="9765">MFLTILSKCLSPVNKGETPALGRGPHKELSVFFLFSPFSPRREAVAPDSAQDGKGENKGFGRAGAQRSSDQKNNQKADESDAGRSRRAEK</sequence>
<organism evidence="2 3">
    <name type="scientific">Candidatus Campbellbacteria bacterium CG22_combo_CG10-13_8_21_14_all_43_18</name>
    <dbReference type="NCBI Taxonomy" id="1974530"/>
    <lineage>
        <taxon>Bacteria</taxon>
        <taxon>Candidatus Campbelliibacteriota</taxon>
    </lineage>
</organism>
<name>A0A2H0DXJ7_9BACT</name>
<dbReference type="AlphaFoldDB" id="A0A2H0DXJ7"/>
<feature type="compositionally biased region" description="Basic and acidic residues" evidence="1">
    <location>
        <begin position="43"/>
        <end position="59"/>
    </location>
</feature>
<proteinExistence type="predicted"/>
<evidence type="ECO:0000313" key="3">
    <source>
        <dbReference type="Proteomes" id="UP000231276"/>
    </source>
</evidence>
<accession>A0A2H0DXJ7</accession>
<comment type="caution">
    <text evidence="2">The sequence shown here is derived from an EMBL/GenBank/DDBJ whole genome shotgun (WGS) entry which is preliminary data.</text>
</comment>
<reference evidence="2 3" key="1">
    <citation type="submission" date="2017-09" db="EMBL/GenBank/DDBJ databases">
        <title>Depth-based differentiation of microbial function through sediment-hosted aquifers and enrichment of novel symbionts in the deep terrestrial subsurface.</title>
        <authorList>
            <person name="Probst A.J."/>
            <person name="Ladd B."/>
            <person name="Jarett J.K."/>
            <person name="Geller-Mcgrath D.E."/>
            <person name="Sieber C.M."/>
            <person name="Emerson J.B."/>
            <person name="Anantharaman K."/>
            <person name="Thomas B.C."/>
            <person name="Malmstrom R."/>
            <person name="Stieglmeier M."/>
            <person name="Klingl A."/>
            <person name="Woyke T."/>
            <person name="Ryan C.M."/>
            <person name="Banfield J.F."/>
        </authorList>
    </citation>
    <scope>NUCLEOTIDE SEQUENCE [LARGE SCALE GENOMIC DNA]</scope>
    <source>
        <strain evidence="2">CG22_combo_CG10-13_8_21_14_all_43_18</strain>
    </source>
</reference>
<dbReference type="EMBL" id="PCTS01000037">
    <property type="protein sequence ID" value="PIP86310.1"/>
    <property type="molecule type" value="Genomic_DNA"/>
</dbReference>
<feature type="region of interest" description="Disordered" evidence="1">
    <location>
        <begin position="43"/>
        <end position="90"/>
    </location>
</feature>
<evidence type="ECO:0000313" key="2">
    <source>
        <dbReference type="EMBL" id="PIP86310.1"/>
    </source>
</evidence>
<dbReference type="Proteomes" id="UP000231276">
    <property type="component" value="Unassembled WGS sequence"/>
</dbReference>
<evidence type="ECO:0000256" key="1">
    <source>
        <dbReference type="SAM" id="MobiDB-lite"/>
    </source>
</evidence>
<protein>
    <submittedName>
        <fullName evidence="2">Uncharacterized protein</fullName>
    </submittedName>
</protein>
<feature type="compositionally biased region" description="Basic and acidic residues" evidence="1">
    <location>
        <begin position="69"/>
        <end position="90"/>
    </location>
</feature>
<gene>
    <name evidence="2" type="ORF">COW82_02725</name>
</gene>